<proteinExistence type="predicted"/>
<dbReference type="AlphaFoldDB" id="X1MNI1"/>
<evidence type="ECO:0000313" key="1">
    <source>
        <dbReference type="EMBL" id="GAI32878.1"/>
    </source>
</evidence>
<protein>
    <submittedName>
        <fullName evidence="1">Uncharacterized protein</fullName>
    </submittedName>
</protein>
<name>X1MNI1_9ZZZZ</name>
<dbReference type="PANTHER" id="PTHR39338:SF7">
    <property type="entry name" value="BLL6692 PROTEIN"/>
    <property type="match status" value="1"/>
</dbReference>
<organism evidence="1">
    <name type="scientific">marine sediment metagenome</name>
    <dbReference type="NCBI Taxonomy" id="412755"/>
    <lineage>
        <taxon>unclassified sequences</taxon>
        <taxon>metagenomes</taxon>
        <taxon>ecological metagenomes</taxon>
    </lineage>
</organism>
<comment type="caution">
    <text evidence="1">The sequence shown here is derived from an EMBL/GenBank/DDBJ whole genome shotgun (WGS) entry which is preliminary data.</text>
</comment>
<reference evidence="1" key="1">
    <citation type="journal article" date="2014" name="Front. Microbiol.">
        <title>High frequency of phylogenetically diverse reductive dehalogenase-homologous genes in deep subseafloor sedimentary metagenomes.</title>
        <authorList>
            <person name="Kawai M."/>
            <person name="Futagami T."/>
            <person name="Toyoda A."/>
            <person name="Takaki Y."/>
            <person name="Nishi S."/>
            <person name="Hori S."/>
            <person name="Arai W."/>
            <person name="Tsubouchi T."/>
            <person name="Morono Y."/>
            <person name="Uchiyama I."/>
            <person name="Ito T."/>
            <person name="Fujiyama A."/>
            <person name="Inagaki F."/>
            <person name="Takami H."/>
        </authorList>
    </citation>
    <scope>NUCLEOTIDE SEQUENCE</scope>
    <source>
        <strain evidence="1">Expedition CK06-06</strain>
    </source>
</reference>
<gene>
    <name evidence="1" type="ORF">S06H3_48989</name>
</gene>
<dbReference type="EMBL" id="BARV01030893">
    <property type="protein sequence ID" value="GAI32878.1"/>
    <property type="molecule type" value="Genomic_DNA"/>
</dbReference>
<sequence length="192" mass="23059">MFINFFFLLRENKVPVSITEYMALVESLDKGLINSPMEFYYVARSLLVKDEKFFDIYDQVFLKYFNDVKIPIHIHDELIKWLNDPISLLKYKIPRQLLEYFKTLDPDELKRKLEMIMKKQQEEPDEESIWIALQIPPDLYREIKGWLSDPTELMKRKIPAKLANFFGTTDPQELKKRLEELLREQKEKHDGG</sequence>
<feature type="non-terminal residue" evidence="1">
    <location>
        <position position="192"/>
    </location>
</feature>
<accession>X1MNI1</accession>
<dbReference type="PANTHER" id="PTHR39338">
    <property type="entry name" value="BLL5662 PROTEIN-RELATED"/>
    <property type="match status" value="1"/>
</dbReference>